<organism evidence="1 2">
    <name type="scientific">Actinoallomurus bryophytorum</name>
    <dbReference type="NCBI Taxonomy" id="1490222"/>
    <lineage>
        <taxon>Bacteria</taxon>
        <taxon>Bacillati</taxon>
        <taxon>Actinomycetota</taxon>
        <taxon>Actinomycetes</taxon>
        <taxon>Streptosporangiales</taxon>
        <taxon>Thermomonosporaceae</taxon>
        <taxon>Actinoallomurus</taxon>
    </lineage>
</organism>
<gene>
    <name evidence="1" type="ORF">FB559_4013</name>
</gene>
<accession>A0A543CN51</accession>
<protein>
    <submittedName>
        <fullName evidence="1">Uncharacterized protein</fullName>
    </submittedName>
</protein>
<name>A0A543CN51_9ACTN</name>
<dbReference type="Proteomes" id="UP000316096">
    <property type="component" value="Unassembled WGS sequence"/>
</dbReference>
<proteinExistence type="predicted"/>
<sequence length="45" mass="4773">MLSGADSDEAVGYRLVNGQWLAVVTRYFSDDPGGGDVGHGVELDF</sequence>
<dbReference type="AlphaFoldDB" id="A0A543CN51"/>
<dbReference type="RefSeq" id="WP_185792302.1">
    <property type="nucleotide sequence ID" value="NZ_VFOZ01000001.1"/>
</dbReference>
<evidence type="ECO:0000313" key="1">
    <source>
        <dbReference type="EMBL" id="TQL98390.1"/>
    </source>
</evidence>
<evidence type="ECO:0000313" key="2">
    <source>
        <dbReference type="Proteomes" id="UP000316096"/>
    </source>
</evidence>
<reference evidence="1 2" key="1">
    <citation type="submission" date="2019-06" db="EMBL/GenBank/DDBJ databases">
        <title>Sequencing the genomes of 1000 actinobacteria strains.</title>
        <authorList>
            <person name="Klenk H.-P."/>
        </authorList>
    </citation>
    <scope>NUCLEOTIDE SEQUENCE [LARGE SCALE GENOMIC DNA]</scope>
    <source>
        <strain evidence="1 2">DSM 102200</strain>
    </source>
</reference>
<comment type="caution">
    <text evidence="1">The sequence shown here is derived from an EMBL/GenBank/DDBJ whole genome shotgun (WGS) entry which is preliminary data.</text>
</comment>
<dbReference type="EMBL" id="VFOZ01000001">
    <property type="protein sequence ID" value="TQL98390.1"/>
    <property type="molecule type" value="Genomic_DNA"/>
</dbReference>
<keyword evidence="2" id="KW-1185">Reference proteome</keyword>